<evidence type="ECO:0000256" key="3">
    <source>
        <dbReference type="ARBA" id="ARBA00008827"/>
    </source>
</evidence>
<sequence length="324" mass="35041">MATDVLFDVRNALTVGNFHQAVADGSTARCMSMKPADVNAFNIEKNAVMALGQIGLGQGDAVISQLRSESSPLLVSVRTWAELMCALRNNDSMSETVTLVVAQLQRDAESVSADGVYKAVFAATALLYQHDVTGALRLAKRWLGELPKPEGALAVRRTVELHAVAVEALLRLNRPDEAANEVRQMEQVDSEAIMTLLYSGVVALHHAALNVATKSYENAVLSFKEVQMRCGQSVMVCNLMALAQLGLQDYDAAERSLLDALAVRSNDEATLANLAAVSAHKSNTTDGVERYIQQAAGLRGSWSEAYLMKEKSLDEAIEAFKREG</sequence>
<evidence type="ECO:0000256" key="2">
    <source>
        <dbReference type="ARBA" id="ARBA00004347"/>
    </source>
</evidence>
<dbReference type="OrthoDB" id="310217at2759"/>
<dbReference type="InterPro" id="IPR006822">
    <property type="entry name" value="Coatomer_esu"/>
</dbReference>
<comment type="caution">
    <text evidence="12">The sequence shown here is derived from an EMBL/GenBank/DDBJ whole genome shotgun (WGS) entry which is preliminary data.</text>
</comment>
<keyword evidence="9 11" id="KW-0472">Membrane</keyword>
<dbReference type="PANTHER" id="PTHR10805:SF0">
    <property type="entry name" value="COATOMER SUBUNIT EPSILON"/>
    <property type="match status" value="1"/>
</dbReference>
<evidence type="ECO:0000256" key="10">
    <source>
        <dbReference type="ARBA" id="ARBA00023329"/>
    </source>
</evidence>
<accession>A0A0N0P9J3</accession>
<gene>
    <name evidence="12" type="ORF">ABL78_0020</name>
</gene>
<evidence type="ECO:0000256" key="11">
    <source>
        <dbReference type="PIRNR" id="PIRNR016478"/>
    </source>
</evidence>
<dbReference type="Proteomes" id="UP000038009">
    <property type="component" value="Unassembled WGS sequence"/>
</dbReference>
<protein>
    <recommendedName>
        <fullName evidence="11">Coatomer subunit epsilon</fullName>
    </recommendedName>
</protein>
<comment type="similarity">
    <text evidence="3 11">Belongs to the COPE family.</text>
</comment>
<reference evidence="12 13" key="1">
    <citation type="journal article" date="2015" name="PLoS Pathog.">
        <title>Leptomonas seymouri: Adaptations to the Dixenous Life Cycle Analyzed by Genome Sequencing, Transcriptome Profiling and Co-infection with Leishmania donovani.</title>
        <authorList>
            <person name="Kraeva N."/>
            <person name="Butenko A."/>
            <person name="Hlavacova J."/>
            <person name="Kostygov A."/>
            <person name="Myskova J."/>
            <person name="Grybchuk D."/>
            <person name="Lestinova T."/>
            <person name="Votypka J."/>
            <person name="Volf P."/>
            <person name="Opperdoes F."/>
            <person name="Flegontov P."/>
            <person name="Lukes J."/>
            <person name="Yurchenko V."/>
        </authorList>
    </citation>
    <scope>NUCLEOTIDE SEQUENCE [LARGE SCALE GENOMIC DNA]</scope>
    <source>
        <strain evidence="12 13">ATCC 30220</strain>
    </source>
</reference>
<name>A0A0N0P9J3_LEPSE</name>
<keyword evidence="6 11" id="KW-0931">ER-Golgi transport</keyword>
<dbReference type="PANTHER" id="PTHR10805">
    <property type="entry name" value="COATOMER SUBUNIT EPSILON"/>
    <property type="match status" value="1"/>
</dbReference>
<dbReference type="Gene3D" id="1.25.40.10">
    <property type="entry name" value="Tetratricopeptide repeat domain"/>
    <property type="match status" value="1"/>
</dbReference>
<dbReference type="GO" id="GO:0015031">
    <property type="term" value="P:protein transport"/>
    <property type="evidence" value="ECO:0007669"/>
    <property type="project" value="UniProtKB-UniRule"/>
</dbReference>
<evidence type="ECO:0000256" key="6">
    <source>
        <dbReference type="ARBA" id="ARBA00022892"/>
    </source>
</evidence>
<evidence type="ECO:0000256" key="5">
    <source>
        <dbReference type="ARBA" id="ARBA00022490"/>
    </source>
</evidence>
<evidence type="ECO:0000313" key="13">
    <source>
        <dbReference type="Proteomes" id="UP000038009"/>
    </source>
</evidence>
<keyword evidence="7 11" id="KW-0653">Protein transport</keyword>
<dbReference type="GO" id="GO:0030126">
    <property type="term" value="C:COPI vesicle coat"/>
    <property type="evidence" value="ECO:0007669"/>
    <property type="project" value="TreeGrafter"/>
</dbReference>
<comment type="subcellular location">
    <subcellularLocation>
        <location evidence="2">Cytoplasmic vesicle</location>
        <location evidence="2">COPI-coated vesicle membrane</location>
        <topology evidence="2">Peripheral membrane protein</topology>
        <orientation evidence="2">Cytoplasmic side</orientation>
    </subcellularLocation>
    <subcellularLocation>
        <location evidence="1">Golgi apparatus membrane</location>
        <topology evidence="1">Peripheral membrane protein</topology>
        <orientation evidence="1">Cytoplasmic side</orientation>
    </subcellularLocation>
</comment>
<dbReference type="GO" id="GO:0006888">
    <property type="term" value="P:endoplasmic reticulum to Golgi vesicle-mediated transport"/>
    <property type="evidence" value="ECO:0007669"/>
    <property type="project" value="TreeGrafter"/>
</dbReference>
<dbReference type="VEuPathDB" id="TriTrypDB:Lsey_0001_0200"/>
<dbReference type="GO" id="GO:0005198">
    <property type="term" value="F:structural molecule activity"/>
    <property type="evidence" value="ECO:0007669"/>
    <property type="project" value="UniProtKB-UniRule"/>
</dbReference>
<evidence type="ECO:0000256" key="4">
    <source>
        <dbReference type="ARBA" id="ARBA00022448"/>
    </source>
</evidence>
<evidence type="ECO:0000256" key="8">
    <source>
        <dbReference type="ARBA" id="ARBA00023034"/>
    </source>
</evidence>
<keyword evidence="4 11" id="KW-0813">Transport</keyword>
<dbReference type="InterPro" id="IPR011990">
    <property type="entry name" value="TPR-like_helical_dom_sf"/>
</dbReference>
<dbReference type="OMA" id="MIVLSQH"/>
<comment type="function">
    <text evidence="11">The coatomer is a cytosolic protein complex that binds to dilysine motifs and reversibly associates with Golgi non-clathrin-coated vesicles, which further mediate biosynthetic protein transport from the ER, via the Golgi up to the trans Golgi network. The coatomer complex is required for budding from Golgi membranes, and is essential for the retrograde Golgi-to-ER transport of dilysine-tagged proteins.</text>
</comment>
<evidence type="ECO:0000256" key="9">
    <source>
        <dbReference type="ARBA" id="ARBA00023136"/>
    </source>
</evidence>
<keyword evidence="5 11" id="KW-0963">Cytoplasm</keyword>
<proteinExistence type="inferred from homology"/>
<evidence type="ECO:0000313" key="12">
    <source>
        <dbReference type="EMBL" id="KPI90787.1"/>
    </source>
</evidence>
<evidence type="ECO:0000256" key="7">
    <source>
        <dbReference type="ARBA" id="ARBA00022927"/>
    </source>
</evidence>
<dbReference type="PIRSF" id="PIRSF016478">
    <property type="entry name" value="Coatomer_esu"/>
    <property type="match status" value="1"/>
</dbReference>
<keyword evidence="10 11" id="KW-0968">Cytoplasmic vesicle</keyword>
<evidence type="ECO:0000256" key="1">
    <source>
        <dbReference type="ARBA" id="ARBA00004255"/>
    </source>
</evidence>
<dbReference type="AlphaFoldDB" id="A0A0N0P9J3"/>
<dbReference type="GO" id="GO:0006891">
    <property type="term" value="P:intra-Golgi vesicle-mediated transport"/>
    <property type="evidence" value="ECO:0007669"/>
    <property type="project" value="TreeGrafter"/>
</dbReference>
<dbReference type="SUPFAM" id="SSF48452">
    <property type="entry name" value="TPR-like"/>
    <property type="match status" value="1"/>
</dbReference>
<dbReference type="Pfam" id="PF04733">
    <property type="entry name" value="Coatomer_E"/>
    <property type="match status" value="1"/>
</dbReference>
<dbReference type="EMBL" id="LJSK01000001">
    <property type="protein sequence ID" value="KPI90787.1"/>
    <property type="molecule type" value="Genomic_DNA"/>
</dbReference>
<keyword evidence="8 11" id="KW-0333">Golgi apparatus</keyword>
<organism evidence="12 13">
    <name type="scientific">Leptomonas seymouri</name>
    <dbReference type="NCBI Taxonomy" id="5684"/>
    <lineage>
        <taxon>Eukaryota</taxon>
        <taxon>Discoba</taxon>
        <taxon>Euglenozoa</taxon>
        <taxon>Kinetoplastea</taxon>
        <taxon>Metakinetoplastina</taxon>
        <taxon>Trypanosomatida</taxon>
        <taxon>Trypanosomatidae</taxon>
        <taxon>Leishmaniinae</taxon>
        <taxon>Leptomonas</taxon>
    </lineage>
</organism>
<dbReference type="GO" id="GO:0000139">
    <property type="term" value="C:Golgi membrane"/>
    <property type="evidence" value="ECO:0007669"/>
    <property type="project" value="UniProtKB-SubCell"/>
</dbReference>
<keyword evidence="13" id="KW-1185">Reference proteome</keyword>
<dbReference type="GO" id="GO:0006890">
    <property type="term" value="P:retrograde vesicle-mediated transport, Golgi to endoplasmic reticulum"/>
    <property type="evidence" value="ECO:0007669"/>
    <property type="project" value="UniProtKB-UniRule"/>
</dbReference>